<proteinExistence type="predicted"/>
<accession>A0ABS0HY18</accession>
<dbReference type="EMBL" id="JADQDM010000001">
    <property type="protein sequence ID" value="MBF9219594.1"/>
    <property type="molecule type" value="Genomic_DNA"/>
</dbReference>
<comment type="caution">
    <text evidence="1">The sequence shown here is derived from an EMBL/GenBank/DDBJ whole genome shotgun (WGS) entry which is preliminary data.</text>
</comment>
<sequence length="70" mass="8270">MSCRLVIVDKFYHVLRELDAPEQYTNRTFTFAVSDSPFQKGQRYRVYYVMYSGATLYYKGHGDIQITSPF</sequence>
<keyword evidence="2" id="KW-1185">Reference proteome</keyword>
<organism evidence="1 2">
    <name type="scientific">Hymenobacter ruricola</name>
    <dbReference type="NCBI Taxonomy" id="2791023"/>
    <lineage>
        <taxon>Bacteria</taxon>
        <taxon>Pseudomonadati</taxon>
        <taxon>Bacteroidota</taxon>
        <taxon>Cytophagia</taxon>
        <taxon>Cytophagales</taxon>
        <taxon>Hymenobacteraceae</taxon>
        <taxon>Hymenobacter</taxon>
    </lineage>
</organism>
<evidence type="ECO:0000313" key="2">
    <source>
        <dbReference type="Proteomes" id="UP000618931"/>
    </source>
</evidence>
<reference evidence="1 2" key="1">
    <citation type="submission" date="2020-11" db="EMBL/GenBank/DDBJ databases">
        <authorList>
            <person name="Kim M.K."/>
        </authorList>
    </citation>
    <scope>NUCLEOTIDE SEQUENCE [LARGE SCALE GENOMIC DNA]</scope>
    <source>
        <strain evidence="1 2">BT662</strain>
    </source>
</reference>
<dbReference type="RefSeq" id="WP_196291065.1">
    <property type="nucleotide sequence ID" value="NZ_JADQDM010000001.1"/>
</dbReference>
<protein>
    <submittedName>
        <fullName evidence="1">Uncharacterized protein</fullName>
    </submittedName>
</protein>
<evidence type="ECO:0000313" key="1">
    <source>
        <dbReference type="EMBL" id="MBF9219594.1"/>
    </source>
</evidence>
<dbReference type="Proteomes" id="UP000618931">
    <property type="component" value="Unassembled WGS sequence"/>
</dbReference>
<name>A0ABS0HY18_9BACT</name>
<gene>
    <name evidence="1" type="ORF">I2H31_00645</name>
</gene>